<dbReference type="GO" id="GO:0098552">
    <property type="term" value="C:side of membrane"/>
    <property type="evidence" value="ECO:0007669"/>
    <property type="project" value="UniProtKB-KW"/>
</dbReference>
<dbReference type="Pfam" id="PF05730">
    <property type="entry name" value="CFEM"/>
    <property type="match status" value="1"/>
</dbReference>
<feature type="region of interest" description="Disordered" evidence="10">
    <location>
        <begin position="94"/>
        <end position="167"/>
    </location>
</feature>
<accession>A0A0G2J7Y6</accession>
<dbReference type="Proteomes" id="UP000034164">
    <property type="component" value="Unassembled WGS sequence"/>
</dbReference>
<evidence type="ECO:0000256" key="11">
    <source>
        <dbReference type="SAM" id="Phobius"/>
    </source>
</evidence>
<dbReference type="VEuPathDB" id="FungiDB:EMCG_04016"/>
<comment type="similarity">
    <text evidence="3">Belongs to the RBT5 family.</text>
</comment>
<gene>
    <name evidence="14" type="ORF">EMCG_04016</name>
</gene>
<proteinExistence type="inferred from homology"/>
<dbReference type="GO" id="GO:0005576">
    <property type="term" value="C:extracellular region"/>
    <property type="evidence" value="ECO:0007669"/>
    <property type="project" value="UniProtKB-SubCell"/>
</dbReference>
<comment type="caution">
    <text evidence="14">The sequence shown here is derived from an EMBL/GenBank/DDBJ whole genome shotgun (WGS) entry which is preliminary data.</text>
</comment>
<keyword evidence="11" id="KW-0812">Transmembrane</keyword>
<dbReference type="AlphaFoldDB" id="A0A0G2J7Y6"/>
<evidence type="ECO:0000256" key="10">
    <source>
        <dbReference type="SAM" id="MobiDB-lite"/>
    </source>
</evidence>
<feature type="compositionally biased region" description="Basic and acidic residues" evidence="10">
    <location>
        <begin position="400"/>
        <end position="413"/>
    </location>
</feature>
<feature type="signal peptide" evidence="12">
    <location>
        <begin position="1"/>
        <end position="20"/>
    </location>
</feature>
<dbReference type="InterPro" id="IPR008427">
    <property type="entry name" value="Extracellular_membr_CFEM_dom"/>
</dbReference>
<feature type="region of interest" description="Disordered" evidence="10">
    <location>
        <begin position="301"/>
        <end position="340"/>
    </location>
</feature>
<evidence type="ECO:0000256" key="1">
    <source>
        <dbReference type="ARBA" id="ARBA00004589"/>
    </source>
</evidence>
<organism evidence="14 15">
    <name type="scientific">[Emmonsia] crescens</name>
    <dbReference type="NCBI Taxonomy" id="73230"/>
    <lineage>
        <taxon>Eukaryota</taxon>
        <taxon>Fungi</taxon>
        <taxon>Dikarya</taxon>
        <taxon>Ascomycota</taxon>
        <taxon>Pezizomycotina</taxon>
        <taxon>Eurotiomycetes</taxon>
        <taxon>Eurotiomycetidae</taxon>
        <taxon>Onygenales</taxon>
        <taxon>Ajellomycetaceae</taxon>
        <taxon>Emergomyces</taxon>
    </lineage>
</organism>
<name>A0A0G2J7Y6_9EURO</name>
<evidence type="ECO:0000256" key="3">
    <source>
        <dbReference type="ARBA" id="ARBA00010031"/>
    </source>
</evidence>
<evidence type="ECO:0000256" key="8">
    <source>
        <dbReference type="ARBA" id="ARBA00023288"/>
    </source>
</evidence>
<dbReference type="OrthoDB" id="3065412at2759"/>
<evidence type="ECO:0000259" key="13">
    <source>
        <dbReference type="PROSITE" id="PS52012"/>
    </source>
</evidence>
<reference evidence="15" key="1">
    <citation type="journal article" date="2015" name="PLoS Genet.">
        <title>The dynamic genome and transcriptome of the human fungal pathogen Blastomyces and close relative Emmonsia.</title>
        <authorList>
            <person name="Munoz J.F."/>
            <person name="Gauthier G.M."/>
            <person name="Desjardins C.A."/>
            <person name="Gallo J.E."/>
            <person name="Holder J."/>
            <person name="Sullivan T.D."/>
            <person name="Marty A.J."/>
            <person name="Carmen J.C."/>
            <person name="Chen Z."/>
            <person name="Ding L."/>
            <person name="Gujja S."/>
            <person name="Magrini V."/>
            <person name="Misas E."/>
            <person name="Mitreva M."/>
            <person name="Priest M."/>
            <person name="Saif S."/>
            <person name="Whiston E.A."/>
            <person name="Young S."/>
            <person name="Zeng Q."/>
            <person name="Goldman W.E."/>
            <person name="Mardis E.R."/>
            <person name="Taylor J.W."/>
            <person name="McEwen J.G."/>
            <person name="Clay O.K."/>
            <person name="Klein B.S."/>
            <person name="Cuomo C.A."/>
        </authorList>
    </citation>
    <scope>NUCLEOTIDE SEQUENCE [LARGE SCALE GENOMIC DNA]</scope>
    <source>
        <strain evidence="15">UAMH 3008</strain>
    </source>
</reference>
<evidence type="ECO:0000256" key="9">
    <source>
        <dbReference type="PROSITE-ProRule" id="PRU01356"/>
    </source>
</evidence>
<evidence type="ECO:0000256" key="6">
    <source>
        <dbReference type="ARBA" id="ARBA00022729"/>
    </source>
</evidence>
<keyword evidence="11" id="KW-1133">Transmembrane helix</keyword>
<evidence type="ECO:0000313" key="15">
    <source>
        <dbReference type="Proteomes" id="UP000034164"/>
    </source>
</evidence>
<keyword evidence="6 12" id="KW-0732">Signal</keyword>
<evidence type="ECO:0000256" key="12">
    <source>
        <dbReference type="SAM" id="SignalP"/>
    </source>
</evidence>
<evidence type="ECO:0000313" key="14">
    <source>
        <dbReference type="EMBL" id="KKZ61371.1"/>
    </source>
</evidence>
<feature type="region of interest" description="Disordered" evidence="10">
    <location>
        <begin position="400"/>
        <end position="421"/>
    </location>
</feature>
<keyword evidence="11" id="KW-0472">Membrane</keyword>
<keyword evidence="7 9" id="KW-1015">Disulfide bond</keyword>
<sequence>MRVSHAFAATVVIAVDVVIGANVSDCANNCFQTAVNNHACDKWLSDPDCCQSKDFISSAATCLSQGCSPRDSEEAWTHLAEQCDKVNVDIPPDYANPFPRSSSATSTQTTEAPTSTSSPAPVSTTTTETTETLPTKSPITGTSTIWPSSTAIPGDSDDPNDNNGRNGNGGLSTAAKVAIGVIIPLAILSLLVALFLWLRGRRKKPAPSSTEIQNTKSQEIKPLVCEISGTEISRSDYRYDYAAELEAVDTSRGRGPILPISKANMTLALPHMNSDTNQDGHAQHVGELGAGAGHTASINRLPNPGSWRTPEPAAPLLNTPSTSPVTPSSPPISPIQPSRTVNFSPQRMSLIESSISASPEEAREIQGLLSNLEAVEQRKRESASRAQMLEQEEAAVRAEEQALLEEIRKKTGRESPGPGPS</sequence>
<feature type="domain" description="CFEM" evidence="13">
    <location>
        <begin position="1"/>
        <end position="111"/>
    </location>
</feature>
<keyword evidence="5" id="KW-0325">Glycoprotein</keyword>
<evidence type="ECO:0000256" key="5">
    <source>
        <dbReference type="ARBA" id="ARBA00022622"/>
    </source>
</evidence>
<keyword evidence="5" id="KW-0336">GPI-anchor</keyword>
<keyword evidence="8" id="KW-0449">Lipoprotein</keyword>
<feature type="disulfide bond" evidence="9">
    <location>
        <begin position="50"/>
        <end position="83"/>
    </location>
</feature>
<evidence type="ECO:0000256" key="4">
    <source>
        <dbReference type="ARBA" id="ARBA00022525"/>
    </source>
</evidence>
<dbReference type="EMBL" id="LCZI01001308">
    <property type="protein sequence ID" value="KKZ61371.1"/>
    <property type="molecule type" value="Genomic_DNA"/>
</dbReference>
<protein>
    <recommendedName>
        <fullName evidence="13">CFEM domain-containing protein</fullName>
    </recommendedName>
</protein>
<dbReference type="PROSITE" id="PS52012">
    <property type="entry name" value="CFEM"/>
    <property type="match status" value="1"/>
</dbReference>
<feature type="transmembrane region" description="Helical" evidence="11">
    <location>
        <begin position="177"/>
        <end position="198"/>
    </location>
</feature>
<feature type="chain" id="PRO_5002545843" description="CFEM domain-containing protein" evidence="12">
    <location>
        <begin position="21"/>
        <end position="421"/>
    </location>
</feature>
<comment type="subcellular location">
    <subcellularLocation>
        <location evidence="1">Membrane</location>
        <topology evidence="1">Lipid-anchor</topology>
        <topology evidence="1">GPI-anchor</topology>
    </subcellularLocation>
    <subcellularLocation>
        <location evidence="2">Secreted</location>
    </subcellularLocation>
</comment>
<evidence type="ECO:0000256" key="2">
    <source>
        <dbReference type="ARBA" id="ARBA00004613"/>
    </source>
</evidence>
<comment type="caution">
    <text evidence="9">Lacks conserved residue(s) required for the propagation of feature annotation.</text>
</comment>
<feature type="compositionally biased region" description="Low complexity" evidence="10">
    <location>
        <begin position="101"/>
        <end position="138"/>
    </location>
</feature>
<keyword evidence="4" id="KW-0964">Secreted</keyword>
<feature type="compositionally biased region" description="Polar residues" evidence="10">
    <location>
        <begin position="139"/>
        <end position="151"/>
    </location>
</feature>
<evidence type="ECO:0000256" key="7">
    <source>
        <dbReference type="ARBA" id="ARBA00023157"/>
    </source>
</evidence>